<gene>
    <name evidence="3" type="ORF">HS088_TW12G01062</name>
</gene>
<comment type="caution">
    <text evidence="3">The sequence shown here is derived from an EMBL/GenBank/DDBJ whole genome shotgun (WGS) entry which is preliminary data.</text>
</comment>
<feature type="region of interest" description="Disordered" evidence="1">
    <location>
        <begin position="665"/>
        <end position="694"/>
    </location>
</feature>
<keyword evidence="4" id="KW-1185">Reference proteome</keyword>
<dbReference type="InterPro" id="IPR059024">
    <property type="entry name" value="SYNRG_C"/>
</dbReference>
<feature type="domain" description="Synergin gamma C-terminal" evidence="2">
    <location>
        <begin position="864"/>
        <end position="1055"/>
    </location>
</feature>
<feature type="region of interest" description="Disordered" evidence="1">
    <location>
        <begin position="539"/>
        <end position="588"/>
    </location>
</feature>
<evidence type="ECO:0000259" key="2">
    <source>
        <dbReference type="Pfam" id="PF25999"/>
    </source>
</evidence>
<evidence type="ECO:0000313" key="3">
    <source>
        <dbReference type="EMBL" id="KAF5739851.1"/>
    </source>
</evidence>
<feature type="compositionally biased region" description="Polar residues" evidence="1">
    <location>
        <begin position="578"/>
        <end position="588"/>
    </location>
</feature>
<feature type="compositionally biased region" description="Basic and acidic residues" evidence="1">
    <location>
        <begin position="322"/>
        <end position="331"/>
    </location>
</feature>
<feature type="compositionally biased region" description="Polar residues" evidence="1">
    <location>
        <begin position="404"/>
        <end position="416"/>
    </location>
</feature>
<feature type="region of interest" description="Disordered" evidence="1">
    <location>
        <begin position="456"/>
        <end position="484"/>
    </location>
</feature>
<sequence>MILHCAPSFEQRKKGGRQRARELGSNSTMVDNMPAEADDEEGFGDFKFATLSPGFAVNPYPINGPDGGEFMNSASLSRTHSLPPQSDPAKIVENIKILADRNESVPDQRNSAPARASGAQWMKPKGALPLSIFGEEEEEEGSGAVGTSSEILSNRDIDSVKTLSNLKTSAGMNDLIASLHKHNDNIGVVNGLKPESHGSNLDSNINVWNSIAPEVLSNIFISNSGLNGLDLAKTVSSLDSNKPIPSPYVSNLDLSGLDSNRSATNSDARKPNLDPPGFNFVWSRTISGVEGLSSSANDVNGDLEDNDGWEFKAAEAEFEFQHEKAKNDQIKVDNGLTSSSSGSYSAPDMFSSDLKQLNFNVNAVNPRTDWLSTSTLGENKSANDDDQLKFTAAETKTEIKDKSAPNSNTDGSNASRNVWSSYSNGLNLKAKGVHVDTSLTNLDLYADGWEFKHAESETQLHDGSSQDDKKVGEKSEGAQLTGAFGTSTHAHTDLFAASDGTSYKSIEWDFGFNFKPSSATQNGVISNAYPNHKKIDTEIWSKPSPDDGAVGSDRNSWGFKDAFSESGSKEREEPDVAENTSSGVDAQAFTGKSQDNVRMLVNQKAALPLSLFGEEEQETDDSMDHQDFIAYSSNSDPRDDFKRPASNVPISDVISSLYSQVEEKWADDNTQNPQESGLPPNETPIDTGLVSSHDNLDDNSWEFEGAFSGVRTDDTFVDSIIGADKNNSTQIESNIYVEFYSELKDKLQFVAMCHLDSMKKSQSSSTISGEGAEVPAVDPEIQDIYDKLQHDGLISSEVHIENCSPGGNHLNEFVKALGQPKLLILESEYNLSKKLLLAEKDLRSAIELLKHVASTLKILTLRSVDEQRNYVSIWSDILSVCSRELKHGALVWKQSLEKNLHSQILCKPQGKKYIVALGEVYKVVEALGSSAKLFKPWLLLNSMEYTRMSALLNECASIWSSSGLEEALRSISDPTGLEYDGTVEALLQSIKDIHDLNADALYNHVFSGQQTTCRLSILTAAAVPGMKMVVWNGEHYFLTLANLWGNLISCDAPNLPRIHVG</sequence>
<feature type="region of interest" description="Disordered" evidence="1">
    <location>
        <begin position="100"/>
        <end position="120"/>
    </location>
</feature>
<accession>A0A7J7D0J2</accession>
<dbReference type="PANTHER" id="PTHR35701:SF1">
    <property type="entry name" value="OS11G0148400 PROTEIN"/>
    <property type="match status" value="1"/>
</dbReference>
<dbReference type="InParanoid" id="A0A7J7D0J2"/>
<feature type="region of interest" description="Disordered" evidence="1">
    <location>
        <begin position="1"/>
        <end position="40"/>
    </location>
</feature>
<feature type="region of interest" description="Disordered" evidence="1">
    <location>
        <begin position="322"/>
        <end position="342"/>
    </location>
</feature>
<organism evidence="3 4">
    <name type="scientific">Tripterygium wilfordii</name>
    <name type="common">Thunder God vine</name>
    <dbReference type="NCBI Taxonomy" id="458696"/>
    <lineage>
        <taxon>Eukaryota</taxon>
        <taxon>Viridiplantae</taxon>
        <taxon>Streptophyta</taxon>
        <taxon>Embryophyta</taxon>
        <taxon>Tracheophyta</taxon>
        <taxon>Spermatophyta</taxon>
        <taxon>Magnoliopsida</taxon>
        <taxon>eudicotyledons</taxon>
        <taxon>Gunneridae</taxon>
        <taxon>Pentapetalae</taxon>
        <taxon>rosids</taxon>
        <taxon>fabids</taxon>
        <taxon>Celastrales</taxon>
        <taxon>Celastraceae</taxon>
        <taxon>Tripterygium</taxon>
    </lineage>
</organism>
<feature type="region of interest" description="Disordered" evidence="1">
    <location>
        <begin position="396"/>
        <end position="416"/>
    </location>
</feature>
<dbReference type="OrthoDB" id="765227at2759"/>
<dbReference type="EMBL" id="JAAARO010000012">
    <property type="protein sequence ID" value="KAF5739851.1"/>
    <property type="molecule type" value="Genomic_DNA"/>
</dbReference>
<dbReference type="AlphaFoldDB" id="A0A7J7D0J2"/>
<dbReference type="FunCoup" id="A0A7J7D0J2">
    <property type="interactions" value="2383"/>
</dbReference>
<evidence type="ECO:0000256" key="1">
    <source>
        <dbReference type="SAM" id="MobiDB-lite"/>
    </source>
</evidence>
<protein>
    <recommendedName>
        <fullName evidence="2">Synergin gamma C-terminal domain-containing protein</fullName>
    </recommendedName>
</protein>
<name>A0A7J7D0J2_TRIWF</name>
<dbReference type="Proteomes" id="UP000593562">
    <property type="component" value="Unassembled WGS sequence"/>
</dbReference>
<proteinExistence type="predicted"/>
<dbReference type="PANTHER" id="PTHR35701">
    <property type="entry name" value="OS11G0148400 PROTEIN"/>
    <property type="match status" value="1"/>
</dbReference>
<dbReference type="Pfam" id="PF25999">
    <property type="entry name" value="SYNRG_C"/>
    <property type="match status" value="1"/>
</dbReference>
<reference evidence="3 4" key="1">
    <citation type="journal article" date="2020" name="Nat. Commun.">
        <title>Genome of Tripterygium wilfordii and identification of cytochrome P450 involved in triptolide biosynthesis.</title>
        <authorList>
            <person name="Tu L."/>
            <person name="Su P."/>
            <person name="Zhang Z."/>
            <person name="Gao L."/>
            <person name="Wang J."/>
            <person name="Hu T."/>
            <person name="Zhou J."/>
            <person name="Zhang Y."/>
            <person name="Zhao Y."/>
            <person name="Liu Y."/>
            <person name="Song Y."/>
            <person name="Tong Y."/>
            <person name="Lu Y."/>
            <person name="Yang J."/>
            <person name="Xu C."/>
            <person name="Jia M."/>
            <person name="Peters R.J."/>
            <person name="Huang L."/>
            <person name="Gao W."/>
        </authorList>
    </citation>
    <scope>NUCLEOTIDE SEQUENCE [LARGE SCALE GENOMIC DNA]</scope>
    <source>
        <strain evidence="4">cv. XIE 37</strain>
        <tissue evidence="3">Leaf</tissue>
    </source>
</reference>
<feature type="compositionally biased region" description="Basic and acidic residues" evidence="1">
    <location>
        <begin position="456"/>
        <end position="476"/>
    </location>
</feature>
<evidence type="ECO:0000313" key="4">
    <source>
        <dbReference type="Proteomes" id="UP000593562"/>
    </source>
</evidence>